<name>A0A1S6IUT7_9FIRM</name>
<keyword evidence="1" id="KW-0812">Transmembrane</keyword>
<gene>
    <name evidence="2" type="ORF">B0537_05205</name>
</gene>
<keyword evidence="3" id="KW-1185">Reference proteome</keyword>
<reference evidence="2 3" key="1">
    <citation type="journal article" date="2016" name="Int. J. Syst. Evol. Microbiol.">
        <title>Desulfotomaculum ferrireducens sp. nov., a moderately thermophilic sulfate-reducing and dissimilatory Fe(III)-reducing bacterium isolated from compost.</title>
        <authorList>
            <person name="Yang G."/>
            <person name="Guo J."/>
            <person name="Zhuang L."/>
            <person name="Yuan Y."/>
            <person name="Zhou S."/>
        </authorList>
    </citation>
    <scope>NUCLEOTIDE SEQUENCE [LARGE SCALE GENOMIC DNA]</scope>
    <source>
        <strain evidence="2 3">GSS09</strain>
    </source>
</reference>
<dbReference type="Proteomes" id="UP000189464">
    <property type="component" value="Chromosome"/>
</dbReference>
<dbReference type="AlphaFoldDB" id="A0A1S6IUT7"/>
<sequence length="77" mass="8900">MVNNEIKDLDPNSPFTLFLILVLLLLAQNHNLEEIIDRTRSFVLETKRSIEGIRSGLHAMNTSMETFQANVFDMHKK</sequence>
<dbReference type="EMBL" id="CP019698">
    <property type="protein sequence ID" value="AQS58537.1"/>
    <property type="molecule type" value="Genomic_DNA"/>
</dbReference>
<dbReference type="STRING" id="1833852.B0537_05205"/>
<dbReference type="KEGG" id="dfg:B0537_05205"/>
<keyword evidence="1" id="KW-0472">Membrane</keyword>
<evidence type="ECO:0000313" key="2">
    <source>
        <dbReference type="EMBL" id="AQS58537.1"/>
    </source>
</evidence>
<evidence type="ECO:0000313" key="3">
    <source>
        <dbReference type="Proteomes" id="UP000189464"/>
    </source>
</evidence>
<proteinExistence type="predicted"/>
<keyword evidence="1" id="KW-1133">Transmembrane helix</keyword>
<organism evidence="2 3">
    <name type="scientific">Desulforamulus ferrireducens</name>
    <dbReference type="NCBI Taxonomy" id="1833852"/>
    <lineage>
        <taxon>Bacteria</taxon>
        <taxon>Bacillati</taxon>
        <taxon>Bacillota</taxon>
        <taxon>Clostridia</taxon>
        <taxon>Eubacteriales</taxon>
        <taxon>Peptococcaceae</taxon>
        <taxon>Desulforamulus</taxon>
    </lineage>
</organism>
<evidence type="ECO:0000256" key="1">
    <source>
        <dbReference type="SAM" id="Phobius"/>
    </source>
</evidence>
<accession>A0A1S6IUT7</accession>
<feature type="transmembrane region" description="Helical" evidence="1">
    <location>
        <begin position="15"/>
        <end position="32"/>
    </location>
</feature>
<protein>
    <submittedName>
        <fullName evidence="2">Uncharacterized protein</fullName>
    </submittedName>
</protein>